<comment type="subcellular location">
    <subcellularLocation>
        <location evidence="1 10">Cell membrane</location>
        <topology evidence="1 10">Multi-pass membrane protein</topology>
    </subcellularLocation>
</comment>
<dbReference type="Proteomes" id="UP000694871">
    <property type="component" value="Unplaced"/>
</dbReference>
<dbReference type="InterPro" id="IPR000725">
    <property type="entry name" value="Olfact_rcpt"/>
</dbReference>
<feature type="transmembrane region" description="Helical" evidence="10">
    <location>
        <begin position="60"/>
        <end position="82"/>
    </location>
</feature>
<evidence type="ECO:0000256" key="3">
    <source>
        <dbReference type="ARBA" id="ARBA00022606"/>
    </source>
</evidence>
<dbReference type="PROSITE" id="PS00237">
    <property type="entry name" value="G_PROTEIN_RECEP_F1_1"/>
    <property type="match status" value="1"/>
</dbReference>
<keyword evidence="4 9" id="KW-0812">Transmembrane</keyword>
<evidence type="ECO:0000256" key="10">
    <source>
        <dbReference type="RuleBase" id="RU363047"/>
    </source>
</evidence>
<keyword evidence="9" id="KW-0297">G-protein coupled receptor</keyword>
<feature type="transmembrane region" description="Helical" evidence="10">
    <location>
        <begin position="25"/>
        <end position="48"/>
    </location>
</feature>
<feature type="transmembrane region" description="Helical" evidence="10">
    <location>
        <begin position="142"/>
        <end position="164"/>
    </location>
</feature>
<keyword evidence="5 10" id="KW-0552">Olfaction</keyword>
<keyword evidence="9" id="KW-0675">Receptor</keyword>
<keyword evidence="12" id="KW-1185">Reference proteome</keyword>
<evidence type="ECO:0000256" key="5">
    <source>
        <dbReference type="ARBA" id="ARBA00022725"/>
    </source>
</evidence>
<evidence type="ECO:0000256" key="7">
    <source>
        <dbReference type="ARBA" id="ARBA00023136"/>
    </source>
</evidence>
<keyword evidence="6 10" id="KW-1133">Transmembrane helix</keyword>
<protein>
    <recommendedName>
        <fullName evidence="10">Olfactory receptor</fullName>
    </recommendedName>
</protein>
<evidence type="ECO:0000256" key="1">
    <source>
        <dbReference type="ARBA" id="ARBA00004651"/>
    </source>
</evidence>
<dbReference type="PRINTS" id="PR00245">
    <property type="entry name" value="OLFACTORYR"/>
</dbReference>
<proteinExistence type="inferred from homology"/>
<dbReference type="Gene3D" id="1.20.1070.10">
    <property type="entry name" value="Rhodopsin 7-helix transmembrane proteins"/>
    <property type="match status" value="1"/>
</dbReference>
<organism evidence="12 13">
    <name type="scientific">Gekko japonicus</name>
    <name type="common">Schlegel's Japanese gecko</name>
    <dbReference type="NCBI Taxonomy" id="146911"/>
    <lineage>
        <taxon>Eukaryota</taxon>
        <taxon>Metazoa</taxon>
        <taxon>Chordata</taxon>
        <taxon>Craniata</taxon>
        <taxon>Vertebrata</taxon>
        <taxon>Euteleostomi</taxon>
        <taxon>Lepidosauria</taxon>
        <taxon>Squamata</taxon>
        <taxon>Bifurcata</taxon>
        <taxon>Gekkota</taxon>
        <taxon>Gekkonidae</taxon>
        <taxon>Gekkoninae</taxon>
        <taxon>Gekko</taxon>
    </lineage>
</organism>
<sequence length="314" mass="34613">MSPQTYNTSTEFVLVGLSNDRETQILLFVVILLIYILTLVGNTGIIVLVQNNNHLHTPMYFFLTHLSSVEIFYINTTVPQILAHLLAGRAELSSTRCALQMYTALALASTESLLLGIMAYDRYLAICHPLTYATAMGRQCQFQLASACWVAGFLIAAICVSVTFSHPFCGPCCVQHFICEVPMVLRLACNDTFITEIIIFVSAALVLLCPVSIILTSYGLILVSLFRMRSATGLRKALSTCGSHLTVVVMFYSIASFVYILPQSGASADNGKEVAVFYVVVTPLLNPIIYTLRNKDVHEAMAKVVRTWGFERKG</sequence>
<dbReference type="InterPro" id="IPR017452">
    <property type="entry name" value="GPCR_Rhodpsn_7TM"/>
</dbReference>
<keyword evidence="7 10" id="KW-0472">Membrane</keyword>
<dbReference type="PROSITE" id="PS50262">
    <property type="entry name" value="G_PROTEIN_RECEP_F1_2"/>
    <property type="match status" value="1"/>
</dbReference>
<dbReference type="RefSeq" id="XP_015268229.1">
    <property type="nucleotide sequence ID" value="XM_015412743.1"/>
</dbReference>
<evidence type="ECO:0000256" key="2">
    <source>
        <dbReference type="ARBA" id="ARBA00022475"/>
    </source>
</evidence>
<reference evidence="13" key="1">
    <citation type="submission" date="2025-08" db="UniProtKB">
        <authorList>
            <consortium name="RefSeq"/>
        </authorList>
    </citation>
    <scope>IDENTIFICATION</scope>
</reference>
<dbReference type="PRINTS" id="PR00237">
    <property type="entry name" value="GPCRRHODOPSN"/>
</dbReference>
<dbReference type="PANTHER" id="PTHR26453">
    <property type="entry name" value="OLFACTORY RECEPTOR"/>
    <property type="match status" value="1"/>
</dbReference>
<dbReference type="SUPFAM" id="SSF81321">
    <property type="entry name" value="Family A G protein-coupled receptor-like"/>
    <property type="match status" value="1"/>
</dbReference>
<evidence type="ECO:0000313" key="12">
    <source>
        <dbReference type="Proteomes" id="UP000694871"/>
    </source>
</evidence>
<feature type="transmembrane region" description="Helical" evidence="10">
    <location>
        <begin position="237"/>
        <end position="262"/>
    </location>
</feature>
<accession>A0ABM1K3E2</accession>
<evidence type="ECO:0000313" key="13">
    <source>
        <dbReference type="RefSeq" id="XP_015268229.1"/>
    </source>
</evidence>
<keyword evidence="3 10" id="KW-0716">Sensory transduction</keyword>
<evidence type="ECO:0000256" key="6">
    <source>
        <dbReference type="ARBA" id="ARBA00022989"/>
    </source>
</evidence>
<evidence type="ECO:0000256" key="9">
    <source>
        <dbReference type="RuleBase" id="RU000688"/>
    </source>
</evidence>
<dbReference type="Pfam" id="PF13853">
    <property type="entry name" value="7tm_4"/>
    <property type="match status" value="1"/>
</dbReference>
<gene>
    <name evidence="13" type="primary">LOC107111729</name>
</gene>
<evidence type="ECO:0000256" key="8">
    <source>
        <dbReference type="ARBA" id="ARBA00023224"/>
    </source>
</evidence>
<keyword evidence="2 10" id="KW-1003">Cell membrane</keyword>
<evidence type="ECO:0000259" key="11">
    <source>
        <dbReference type="PROSITE" id="PS50262"/>
    </source>
</evidence>
<feature type="transmembrane region" description="Helical" evidence="10">
    <location>
        <begin position="197"/>
        <end position="225"/>
    </location>
</feature>
<dbReference type="GeneID" id="107111729"/>
<name>A0ABM1K3E2_GEKJA</name>
<keyword evidence="8 9" id="KW-0807">Transducer</keyword>
<feature type="transmembrane region" description="Helical" evidence="10">
    <location>
        <begin position="274"/>
        <end position="292"/>
    </location>
</feature>
<evidence type="ECO:0000256" key="4">
    <source>
        <dbReference type="ARBA" id="ARBA00022692"/>
    </source>
</evidence>
<feature type="transmembrane region" description="Helical" evidence="10">
    <location>
        <begin position="102"/>
        <end position="121"/>
    </location>
</feature>
<feature type="domain" description="G-protein coupled receptors family 1 profile" evidence="11">
    <location>
        <begin position="41"/>
        <end position="290"/>
    </location>
</feature>
<comment type="similarity">
    <text evidence="9">Belongs to the G-protein coupled receptor 1 family.</text>
</comment>
<dbReference type="InterPro" id="IPR000276">
    <property type="entry name" value="GPCR_Rhodpsn"/>
</dbReference>